<accession>A0A146LJJ9</accession>
<dbReference type="GO" id="GO:0007165">
    <property type="term" value="P:signal transduction"/>
    <property type="evidence" value="ECO:0007669"/>
    <property type="project" value="TreeGrafter"/>
</dbReference>
<evidence type="ECO:0000313" key="3">
    <source>
        <dbReference type="EMBL" id="JAQ08284.1"/>
    </source>
</evidence>
<dbReference type="PANTHER" id="PTHR12832:SF11">
    <property type="entry name" value="LD23868P"/>
    <property type="match status" value="1"/>
</dbReference>
<proteinExistence type="inferred from homology"/>
<feature type="region of interest" description="Disordered" evidence="2">
    <location>
        <begin position="1"/>
        <end position="22"/>
    </location>
</feature>
<dbReference type="PANTHER" id="PTHR12832">
    <property type="entry name" value="TESTIS-SPECIFIC PROTEIN PBS13 T-COMPLEX 11"/>
    <property type="match status" value="1"/>
</dbReference>
<reference evidence="3" key="1">
    <citation type="journal article" date="2016" name="Gigascience">
        <title>De novo construction of an expanded transcriptome assembly for the western tarnished plant bug, Lygus hesperus.</title>
        <authorList>
            <person name="Tassone E.E."/>
            <person name="Geib S.M."/>
            <person name="Hall B."/>
            <person name="Fabrick J.A."/>
            <person name="Brent C.S."/>
            <person name="Hull J.J."/>
        </authorList>
    </citation>
    <scope>NUCLEOTIDE SEQUENCE</scope>
</reference>
<evidence type="ECO:0000256" key="2">
    <source>
        <dbReference type="SAM" id="MobiDB-lite"/>
    </source>
</evidence>
<gene>
    <name evidence="3" type="primary">TCP11L1</name>
    <name evidence="3" type="ORF">g.47355</name>
</gene>
<comment type="similarity">
    <text evidence="1">Belongs to the TCP11 family.</text>
</comment>
<dbReference type="Pfam" id="PF05794">
    <property type="entry name" value="Tcp11"/>
    <property type="match status" value="1"/>
</dbReference>
<name>A0A146LJJ9_LYGHE</name>
<dbReference type="AlphaFoldDB" id="A0A146LJJ9"/>
<dbReference type="EMBL" id="GDHC01010345">
    <property type="protein sequence ID" value="JAQ08284.1"/>
    <property type="molecule type" value="Transcribed_RNA"/>
</dbReference>
<evidence type="ECO:0000256" key="1">
    <source>
        <dbReference type="ARBA" id="ARBA00010954"/>
    </source>
</evidence>
<dbReference type="InterPro" id="IPR008862">
    <property type="entry name" value="Tcp11"/>
</dbReference>
<sequence>MDAASSPSRESSSGQPPDYKENQRDDLMFKMFLAHELAMGGIMSDESKNPEDELASPDPLYNAVKQNMHDAFWNIFQEEINKDPPQYSMAFLLIQDIKESLFAVMTPNAVSVKNEVEEVLDVELMKQQLENQALDVNTYVQFIISVMSKICAPVRDEQLANLKKETDLVKMFRGILETLDLMKLDMVKFALTSIKPEILNNKMEYERKKFNDLVEVENGVLPNTELWLKRHIGETAESVEDVVFKALCDLLKWSPEDPYPETLFVDGPRLVMLKRDFYRLCISCSAVLLAFSCSPAEILADLNYKETLKSHAVILLNGINNDDTLKKIIPNLVEQFKTDANTKLAELNLPALTDTQSEAFQDQISQVADPENKVRTLVTSRIFNYLLASAKTPKEAVFPVALILFKTEIENVNSRFKYIANFNMNICKDYYYSTISKLRSE</sequence>
<organism evidence="3">
    <name type="scientific">Lygus hesperus</name>
    <name type="common">Western plant bug</name>
    <dbReference type="NCBI Taxonomy" id="30085"/>
    <lineage>
        <taxon>Eukaryota</taxon>
        <taxon>Metazoa</taxon>
        <taxon>Ecdysozoa</taxon>
        <taxon>Arthropoda</taxon>
        <taxon>Hexapoda</taxon>
        <taxon>Insecta</taxon>
        <taxon>Pterygota</taxon>
        <taxon>Neoptera</taxon>
        <taxon>Paraneoptera</taxon>
        <taxon>Hemiptera</taxon>
        <taxon>Heteroptera</taxon>
        <taxon>Panheteroptera</taxon>
        <taxon>Cimicomorpha</taxon>
        <taxon>Miridae</taxon>
        <taxon>Mirini</taxon>
        <taxon>Lygus</taxon>
    </lineage>
</organism>
<feature type="compositionally biased region" description="Low complexity" evidence="2">
    <location>
        <begin position="1"/>
        <end position="13"/>
    </location>
</feature>
<protein>
    <submittedName>
        <fullName evidence="3">T-complex protein 11-like protein 1</fullName>
    </submittedName>
</protein>